<organism evidence="5 6">
    <name type="scientific">Tuber borchii</name>
    <name type="common">White truffle</name>
    <dbReference type="NCBI Taxonomy" id="42251"/>
    <lineage>
        <taxon>Eukaryota</taxon>
        <taxon>Fungi</taxon>
        <taxon>Dikarya</taxon>
        <taxon>Ascomycota</taxon>
        <taxon>Pezizomycotina</taxon>
        <taxon>Pezizomycetes</taxon>
        <taxon>Pezizales</taxon>
        <taxon>Tuberaceae</taxon>
        <taxon>Tuber</taxon>
    </lineage>
</organism>
<evidence type="ECO:0000313" key="5">
    <source>
        <dbReference type="EMBL" id="PUU81927.1"/>
    </source>
</evidence>
<dbReference type="SUPFAM" id="SSF51316">
    <property type="entry name" value="Mss4-like"/>
    <property type="match status" value="1"/>
</dbReference>
<feature type="non-terminal residue" evidence="5">
    <location>
        <position position="88"/>
    </location>
</feature>
<dbReference type="STRING" id="42251.A0A2T7A2F0"/>
<feature type="domain" description="CENP-V/GFA" evidence="4">
    <location>
        <begin position="1"/>
        <end position="55"/>
    </location>
</feature>
<dbReference type="Pfam" id="PF04828">
    <property type="entry name" value="GFA"/>
    <property type="match status" value="1"/>
</dbReference>
<evidence type="ECO:0000313" key="6">
    <source>
        <dbReference type="Proteomes" id="UP000244722"/>
    </source>
</evidence>
<sequence length="88" mass="9997">MVVPKDQVQMTKGTPKVYTYIGQSGNPVECYYCPNCTTHAFHHQKVLGDRLTMRPLLWENKMAHDSPVDAEVFAKDRCAFQPVIARSV</sequence>
<keyword evidence="3" id="KW-0862">Zinc</keyword>
<dbReference type="InterPro" id="IPR006913">
    <property type="entry name" value="CENP-V/GFA"/>
</dbReference>
<evidence type="ECO:0000259" key="4">
    <source>
        <dbReference type="Pfam" id="PF04828"/>
    </source>
</evidence>
<keyword evidence="6" id="KW-1185">Reference proteome</keyword>
<proteinExistence type="inferred from homology"/>
<protein>
    <recommendedName>
        <fullName evidence="4">CENP-V/GFA domain-containing protein</fullName>
    </recommendedName>
</protein>
<dbReference type="Proteomes" id="UP000244722">
    <property type="component" value="Unassembled WGS sequence"/>
</dbReference>
<accession>A0A2T7A2F0</accession>
<dbReference type="GO" id="GO:0016846">
    <property type="term" value="F:carbon-sulfur lyase activity"/>
    <property type="evidence" value="ECO:0007669"/>
    <property type="project" value="InterPro"/>
</dbReference>
<dbReference type="EMBL" id="NESQ01000036">
    <property type="protein sequence ID" value="PUU81927.1"/>
    <property type="molecule type" value="Genomic_DNA"/>
</dbReference>
<evidence type="ECO:0000256" key="1">
    <source>
        <dbReference type="ARBA" id="ARBA00005495"/>
    </source>
</evidence>
<dbReference type="GO" id="GO:0046872">
    <property type="term" value="F:metal ion binding"/>
    <property type="evidence" value="ECO:0007669"/>
    <property type="project" value="UniProtKB-KW"/>
</dbReference>
<reference evidence="5 6" key="1">
    <citation type="submission" date="2017-04" db="EMBL/GenBank/DDBJ databases">
        <title>Draft genome sequence of Tuber borchii Vittad., a whitish edible truffle.</title>
        <authorList>
            <consortium name="DOE Joint Genome Institute"/>
            <person name="Murat C."/>
            <person name="Kuo A."/>
            <person name="Barry K.W."/>
            <person name="Clum A."/>
            <person name="Dockter R.B."/>
            <person name="Fauchery L."/>
            <person name="Iotti M."/>
            <person name="Kohler A."/>
            <person name="Labutti K."/>
            <person name="Lindquist E.A."/>
            <person name="Lipzen A."/>
            <person name="Ohm R.A."/>
            <person name="Wang M."/>
            <person name="Grigoriev I.V."/>
            <person name="Zambonelli A."/>
            <person name="Martin F.M."/>
        </authorList>
    </citation>
    <scope>NUCLEOTIDE SEQUENCE [LARGE SCALE GENOMIC DNA]</scope>
    <source>
        <strain evidence="5 6">Tbo3840</strain>
    </source>
</reference>
<dbReference type="AlphaFoldDB" id="A0A2T7A2F0"/>
<name>A0A2T7A2F0_TUBBO</name>
<comment type="caution">
    <text evidence="5">The sequence shown here is derived from an EMBL/GenBank/DDBJ whole genome shotgun (WGS) entry which is preliminary data.</text>
</comment>
<dbReference type="InterPro" id="IPR011057">
    <property type="entry name" value="Mss4-like_sf"/>
</dbReference>
<evidence type="ECO:0000256" key="2">
    <source>
        <dbReference type="ARBA" id="ARBA00022723"/>
    </source>
</evidence>
<dbReference type="OrthoDB" id="1601230at2759"/>
<gene>
    <name evidence="5" type="ORF">B9Z19DRAFT_1076082</name>
</gene>
<evidence type="ECO:0000256" key="3">
    <source>
        <dbReference type="ARBA" id="ARBA00022833"/>
    </source>
</evidence>
<dbReference type="Gene3D" id="3.90.1590.10">
    <property type="entry name" value="glutathione-dependent formaldehyde- activating enzyme (gfa)"/>
    <property type="match status" value="1"/>
</dbReference>
<comment type="similarity">
    <text evidence="1">Belongs to the Gfa family.</text>
</comment>
<keyword evidence="2" id="KW-0479">Metal-binding</keyword>